<evidence type="ECO:0000313" key="2">
    <source>
        <dbReference type="EMBL" id="GED07605.1"/>
    </source>
</evidence>
<reference evidence="2 3" key="1">
    <citation type="submission" date="2019-06" db="EMBL/GenBank/DDBJ databases">
        <title>Whole genome shotgun sequence of Glutamicibacter uratoxydans NBRC 15515.</title>
        <authorList>
            <person name="Hosoyama A."/>
            <person name="Uohara A."/>
            <person name="Ohji S."/>
            <person name="Ichikawa N."/>
        </authorList>
    </citation>
    <scope>NUCLEOTIDE SEQUENCE [LARGE SCALE GENOMIC DNA]</scope>
    <source>
        <strain evidence="2 3">NBRC 15515</strain>
    </source>
</reference>
<feature type="transmembrane region" description="Helical" evidence="1">
    <location>
        <begin position="21"/>
        <end position="54"/>
    </location>
</feature>
<gene>
    <name evidence="2" type="ORF">AUR04nite_31370</name>
</gene>
<keyword evidence="1" id="KW-1133">Transmembrane helix</keyword>
<dbReference type="RefSeq" id="WP_141366884.1">
    <property type="nucleotide sequence ID" value="NZ_BAAAJL010000010.1"/>
</dbReference>
<dbReference type="AlphaFoldDB" id="A0A4Y4DVH3"/>
<evidence type="ECO:0000256" key="1">
    <source>
        <dbReference type="SAM" id="Phobius"/>
    </source>
</evidence>
<keyword evidence="1" id="KW-0812">Transmembrane</keyword>
<accession>A0A4Y4DVH3</accession>
<keyword evidence="1" id="KW-0472">Membrane</keyword>
<dbReference type="OrthoDB" id="4227931at2"/>
<dbReference type="Proteomes" id="UP000316612">
    <property type="component" value="Unassembled WGS sequence"/>
</dbReference>
<name>A0A4Y4DVH3_GLUUR</name>
<comment type="caution">
    <text evidence="2">The sequence shown here is derived from an EMBL/GenBank/DDBJ whole genome shotgun (WGS) entry which is preliminary data.</text>
</comment>
<keyword evidence="3" id="KW-1185">Reference proteome</keyword>
<evidence type="ECO:0000313" key="3">
    <source>
        <dbReference type="Proteomes" id="UP000316612"/>
    </source>
</evidence>
<protein>
    <submittedName>
        <fullName evidence="2">Uncharacterized protein</fullName>
    </submittedName>
</protein>
<dbReference type="EMBL" id="BJNY01000022">
    <property type="protein sequence ID" value="GED07605.1"/>
    <property type="molecule type" value="Genomic_DNA"/>
</dbReference>
<feature type="transmembrane region" description="Helical" evidence="1">
    <location>
        <begin position="74"/>
        <end position="92"/>
    </location>
</feature>
<sequence>MNQAAFFSRRTIGPQLCLAGLAAVVGRGVALVTMAILSTGLGVAGTVGGAIFLASDPLMALRSFAPAQMPADGFWIMLACLAGQTILAVAVIRRVKDEGNARREGA</sequence>
<proteinExistence type="predicted"/>
<organism evidence="2 3">
    <name type="scientific">Glutamicibacter uratoxydans</name>
    <name type="common">Arthrobacter uratoxydans</name>
    <dbReference type="NCBI Taxonomy" id="43667"/>
    <lineage>
        <taxon>Bacteria</taxon>
        <taxon>Bacillati</taxon>
        <taxon>Actinomycetota</taxon>
        <taxon>Actinomycetes</taxon>
        <taxon>Micrococcales</taxon>
        <taxon>Micrococcaceae</taxon>
        <taxon>Glutamicibacter</taxon>
    </lineage>
</organism>